<keyword evidence="1" id="KW-0175">Coiled coil</keyword>
<evidence type="ECO:0000256" key="1">
    <source>
        <dbReference type="SAM" id="Coils"/>
    </source>
</evidence>
<reference evidence="2 3" key="1">
    <citation type="submission" date="2023-05" db="EMBL/GenBank/DDBJ databases">
        <title>A 100% complete, gapless, phased diploid assembly of the Scenedesmus obliquus UTEX 3031 genome.</title>
        <authorList>
            <person name="Biondi T.C."/>
            <person name="Hanschen E.R."/>
            <person name="Kwon T."/>
            <person name="Eng W."/>
            <person name="Kruse C.P.S."/>
            <person name="Koehler S.I."/>
            <person name="Kunde Y."/>
            <person name="Gleasner C.D."/>
            <person name="You Mak K.T."/>
            <person name="Polle J."/>
            <person name="Hovde B.T."/>
            <person name="Starkenburg S.R."/>
        </authorList>
    </citation>
    <scope>NUCLEOTIDE SEQUENCE [LARGE SCALE GENOMIC DNA]</scope>
    <source>
        <strain evidence="2 3">DOE0152z</strain>
    </source>
</reference>
<evidence type="ECO:0000313" key="3">
    <source>
        <dbReference type="Proteomes" id="UP001244341"/>
    </source>
</evidence>
<sequence>MHTALCKPSVKAFRPDRTSSRLQASALNPPSEGEAAMLKAVLMEKFDKLDAKFDKFEAKLDARFDKLDAKLDKLDGKLDNLATDVQQLELGVEVLKVDIKRFRSNCTAEEL</sequence>
<name>A0ABY8U8V3_TETOB</name>
<dbReference type="EMBL" id="CP126216">
    <property type="protein sequence ID" value="WIA17906.1"/>
    <property type="molecule type" value="Genomic_DNA"/>
</dbReference>
<protein>
    <submittedName>
        <fullName evidence="2">Uncharacterized protein</fullName>
    </submittedName>
</protein>
<dbReference type="Proteomes" id="UP001244341">
    <property type="component" value="Chromosome 9b"/>
</dbReference>
<feature type="coiled-coil region" evidence="1">
    <location>
        <begin position="64"/>
        <end position="91"/>
    </location>
</feature>
<proteinExistence type="predicted"/>
<dbReference type="Gene3D" id="1.20.5.170">
    <property type="match status" value="1"/>
</dbReference>
<evidence type="ECO:0000313" key="2">
    <source>
        <dbReference type="EMBL" id="WIA17906.1"/>
    </source>
</evidence>
<keyword evidence="3" id="KW-1185">Reference proteome</keyword>
<organism evidence="2 3">
    <name type="scientific">Tetradesmus obliquus</name>
    <name type="common">Green alga</name>
    <name type="synonym">Acutodesmus obliquus</name>
    <dbReference type="NCBI Taxonomy" id="3088"/>
    <lineage>
        <taxon>Eukaryota</taxon>
        <taxon>Viridiplantae</taxon>
        <taxon>Chlorophyta</taxon>
        <taxon>core chlorophytes</taxon>
        <taxon>Chlorophyceae</taxon>
        <taxon>CS clade</taxon>
        <taxon>Sphaeropleales</taxon>
        <taxon>Scenedesmaceae</taxon>
        <taxon>Tetradesmus</taxon>
    </lineage>
</organism>
<accession>A0ABY8U8V3</accession>
<gene>
    <name evidence="2" type="ORF">OEZ85_009403</name>
</gene>